<comment type="caution">
    <text evidence="2">The sequence shown here is derived from an EMBL/GenBank/DDBJ whole genome shotgun (WGS) entry which is preliminary data.</text>
</comment>
<dbReference type="PANTHER" id="PTHR37610">
    <property type="entry name" value="CCHC-TYPE DOMAIN-CONTAINING PROTEIN"/>
    <property type="match status" value="1"/>
</dbReference>
<feature type="domain" description="Retrotransposon Copia-like N-terminal" evidence="1">
    <location>
        <begin position="26"/>
        <end position="71"/>
    </location>
</feature>
<proteinExistence type="predicted"/>
<name>A0AAV9KB81_9SOLN</name>
<dbReference type="AlphaFoldDB" id="A0AAV9KB81"/>
<evidence type="ECO:0000313" key="3">
    <source>
        <dbReference type="Proteomes" id="UP001311915"/>
    </source>
</evidence>
<organism evidence="2 3">
    <name type="scientific">Solanum pinnatisectum</name>
    <name type="common">tansyleaf nightshade</name>
    <dbReference type="NCBI Taxonomy" id="50273"/>
    <lineage>
        <taxon>Eukaryota</taxon>
        <taxon>Viridiplantae</taxon>
        <taxon>Streptophyta</taxon>
        <taxon>Embryophyta</taxon>
        <taxon>Tracheophyta</taxon>
        <taxon>Spermatophyta</taxon>
        <taxon>Magnoliopsida</taxon>
        <taxon>eudicotyledons</taxon>
        <taxon>Gunneridae</taxon>
        <taxon>Pentapetalae</taxon>
        <taxon>asterids</taxon>
        <taxon>lamiids</taxon>
        <taxon>Solanales</taxon>
        <taxon>Solanaceae</taxon>
        <taxon>Solanoideae</taxon>
        <taxon>Solaneae</taxon>
        <taxon>Solanum</taxon>
    </lineage>
</organism>
<dbReference type="EMBL" id="JAWPEI010000011">
    <property type="protein sequence ID" value="KAK4710621.1"/>
    <property type="molecule type" value="Genomic_DNA"/>
</dbReference>
<reference evidence="2 3" key="1">
    <citation type="submission" date="2023-10" db="EMBL/GenBank/DDBJ databases">
        <title>Genome-Wide Identification Analysis in wild type Solanum Pinnatisectum Reveals Some Genes Defensing Phytophthora Infestans.</title>
        <authorList>
            <person name="Sun C."/>
        </authorList>
    </citation>
    <scope>NUCLEOTIDE SEQUENCE [LARGE SCALE GENOMIC DNA]</scope>
    <source>
        <strain evidence="2">LQN</strain>
        <tissue evidence="2">Leaf</tissue>
    </source>
</reference>
<dbReference type="PANTHER" id="PTHR37610:SF40">
    <property type="entry name" value="OS01G0909600 PROTEIN"/>
    <property type="match status" value="1"/>
</dbReference>
<accession>A0AAV9KB81</accession>
<protein>
    <recommendedName>
        <fullName evidence="1">Retrotransposon Copia-like N-terminal domain-containing protein</fullName>
    </recommendedName>
</protein>
<dbReference type="InterPro" id="IPR029472">
    <property type="entry name" value="Copia-like_N"/>
</dbReference>
<gene>
    <name evidence="2" type="ORF">R3W88_005134</name>
</gene>
<dbReference type="Proteomes" id="UP001311915">
    <property type="component" value="Unassembled WGS sequence"/>
</dbReference>
<evidence type="ECO:0000259" key="1">
    <source>
        <dbReference type="Pfam" id="PF14244"/>
    </source>
</evidence>
<sequence length="253" mass="28502">MTNDTINIATNTTDAPIDSSSPLYMHPSNNPSAMLVPNPFNGIGYISWRRGVLRSFSVKNKLGFINGECEKLVTNSPNFHLWERCDDMIADSVEYVNDAAELWRELEDRYDQTNCAKLYQIQKEINDMSKGIFGITGYYTNMKKLWEELSGLNVKTQCNCACTSGVKESVHEGEQGRKLIQFLMGLNEVYTAVRGIILMMNPLPALPQAFSLLVQDERQKELRPGNQLGTTSISLSASVSRSGGIQCKQWYYF</sequence>
<dbReference type="Pfam" id="PF14244">
    <property type="entry name" value="Retrotran_gag_3"/>
    <property type="match status" value="1"/>
</dbReference>
<keyword evidence="3" id="KW-1185">Reference proteome</keyword>
<evidence type="ECO:0000313" key="2">
    <source>
        <dbReference type="EMBL" id="KAK4710621.1"/>
    </source>
</evidence>